<dbReference type="Pfam" id="PF00400">
    <property type="entry name" value="WD40"/>
    <property type="match status" value="4"/>
</dbReference>
<dbReference type="GeneID" id="90075967"/>
<evidence type="ECO:0000256" key="3">
    <source>
        <dbReference type="ARBA" id="ARBA00022574"/>
    </source>
</evidence>
<dbReference type="InterPro" id="IPR007287">
    <property type="entry name" value="Sof1"/>
</dbReference>
<evidence type="ECO:0000313" key="11">
    <source>
        <dbReference type="Proteomes" id="UP001360560"/>
    </source>
</evidence>
<dbReference type="PRINTS" id="PR00320">
    <property type="entry name" value="GPROTEINBRPT"/>
</dbReference>
<feature type="region of interest" description="Disordered" evidence="8">
    <location>
        <begin position="440"/>
        <end position="492"/>
    </location>
</feature>
<evidence type="ECO:0000256" key="6">
    <source>
        <dbReference type="ARBA" id="ARBA00023274"/>
    </source>
</evidence>
<dbReference type="EMBL" id="BTFZ01000013">
    <property type="protein sequence ID" value="GMM37992.1"/>
    <property type="molecule type" value="Genomic_DNA"/>
</dbReference>
<proteinExistence type="inferred from homology"/>
<dbReference type="AlphaFoldDB" id="A0AAV5QSY8"/>
<dbReference type="RefSeq" id="XP_064854988.1">
    <property type="nucleotide sequence ID" value="XM_064998916.1"/>
</dbReference>
<sequence>MKIKTISRSSDTYIAERNTDESRISRNLNPALHPFERAREYQKALTATKMERMFAQPFVGQLGDGHRDAIYSIARNFDSLNKVASGSGDGVIKYWNLKSRKELVTFKAHYGRVSGLIVTPNGRLLSCGHDKTIKMWSVNDEDFKQQAKKLKQYDDNEDEESDFDDDESSDEEEEAGNELENGFMNENEINSSNGLIKTYLGEHSFESIDHHFNKDLFVTGGAQIELWDSNRSKPISNLTWGADNITTVRFNNVETSILASAGSDNTVILYDIRTNSPTQKIVNTLRTNAICFNPMSAYNFVCASEDSNVYGYDMRNMKRSTNVYKDHISAVLDVDFAPTGKELVTGSYDKTIRIFNVNEGHSREVYHTKRMQQVYCTKYSLDSKFIYSGSDDCNIRIWRAVAWERTNVKSTRERNKLEYDAKLKEKFKFMPEIRRISRHRHVPIGIKKDSEKRQIQTQSIKRRENNERLHSKKGSKPFKSEREKHIVANTYK</sequence>
<dbReference type="InterPro" id="IPR020472">
    <property type="entry name" value="WD40_PAC1"/>
</dbReference>
<dbReference type="Pfam" id="PF04158">
    <property type="entry name" value="Sof1"/>
    <property type="match status" value="1"/>
</dbReference>
<dbReference type="PROSITE" id="PS50294">
    <property type="entry name" value="WD_REPEATS_REGION"/>
    <property type="match status" value="2"/>
</dbReference>
<feature type="repeat" description="WD" evidence="7">
    <location>
        <begin position="106"/>
        <end position="146"/>
    </location>
</feature>
<evidence type="ECO:0000256" key="8">
    <source>
        <dbReference type="SAM" id="MobiDB-lite"/>
    </source>
</evidence>
<evidence type="ECO:0000256" key="4">
    <source>
        <dbReference type="ARBA" id="ARBA00022737"/>
    </source>
</evidence>
<reference evidence="10 11" key="1">
    <citation type="journal article" date="2023" name="Elife">
        <title>Identification of key yeast species and microbe-microbe interactions impacting larval growth of Drosophila in the wild.</title>
        <authorList>
            <person name="Mure A."/>
            <person name="Sugiura Y."/>
            <person name="Maeda R."/>
            <person name="Honda K."/>
            <person name="Sakurai N."/>
            <person name="Takahashi Y."/>
            <person name="Watada M."/>
            <person name="Katoh T."/>
            <person name="Gotoh A."/>
            <person name="Gotoh Y."/>
            <person name="Taniguchi I."/>
            <person name="Nakamura K."/>
            <person name="Hayashi T."/>
            <person name="Katayama T."/>
            <person name="Uemura T."/>
            <person name="Hattori Y."/>
        </authorList>
    </citation>
    <scope>NUCLEOTIDE SEQUENCE [LARGE SCALE GENOMIC DNA]</scope>
    <source>
        <strain evidence="10 11">SC-9</strain>
    </source>
</reference>
<dbReference type="SMART" id="SM00320">
    <property type="entry name" value="WD40"/>
    <property type="match status" value="7"/>
</dbReference>
<name>A0AAV5QSY8_9ASCO</name>
<feature type="repeat" description="WD" evidence="7">
    <location>
        <begin position="324"/>
        <end position="365"/>
    </location>
</feature>
<evidence type="ECO:0000259" key="9">
    <source>
        <dbReference type="Pfam" id="PF04158"/>
    </source>
</evidence>
<organism evidence="10 11">
    <name type="scientific">Saccharomycopsis crataegensis</name>
    <dbReference type="NCBI Taxonomy" id="43959"/>
    <lineage>
        <taxon>Eukaryota</taxon>
        <taxon>Fungi</taxon>
        <taxon>Dikarya</taxon>
        <taxon>Ascomycota</taxon>
        <taxon>Saccharomycotina</taxon>
        <taxon>Saccharomycetes</taxon>
        <taxon>Saccharomycopsidaceae</taxon>
        <taxon>Saccharomycopsis</taxon>
    </lineage>
</organism>
<dbReference type="PANTHER" id="PTHR22851">
    <property type="entry name" value="U3 SMALL NUCLEOLAR RNA U3 SNORNA ASSOCIATED PROTEIN"/>
    <property type="match status" value="1"/>
</dbReference>
<dbReference type="PROSITE" id="PS50082">
    <property type="entry name" value="WD_REPEATS_2"/>
    <property type="match status" value="4"/>
</dbReference>
<evidence type="ECO:0000256" key="7">
    <source>
        <dbReference type="PROSITE-ProRule" id="PRU00221"/>
    </source>
</evidence>
<feature type="repeat" description="WD" evidence="7">
    <location>
        <begin position="63"/>
        <end position="105"/>
    </location>
</feature>
<dbReference type="Proteomes" id="UP001360560">
    <property type="component" value="Unassembled WGS sequence"/>
</dbReference>
<evidence type="ECO:0000313" key="10">
    <source>
        <dbReference type="EMBL" id="GMM37992.1"/>
    </source>
</evidence>
<dbReference type="Gene3D" id="2.130.10.10">
    <property type="entry name" value="YVTN repeat-like/Quinoprotein amine dehydrogenase"/>
    <property type="match status" value="2"/>
</dbReference>
<evidence type="ECO:0000256" key="5">
    <source>
        <dbReference type="ARBA" id="ARBA00023242"/>
    </source>
</evidence>
<protein>
    <submittedName>
        <fullName evidence="10">rRNA-processing protein</fullName>
    </submittedName>
</protein>
<comment type="caution">
    <text evidence="10">The sequence shown here is derived from an EMBL/GenBank/DDBJ whole genome shotgun (WGS) entry which is preliminary data.</text>
</comment>
<dbReference type="GO" id="GO:0000462">
    <property type="term" value="P:maturation of SSU-rRNA from tricistronic rRNA transcript (SSU-rRNA, 5.8S rRNA, LSU-rRNA)"/>
    <property type="evidence" value="ECO:0007669"/>
    <property type="project" value="TreeGrafter"/>
</dbReference>
<evidence type="ECO:0000256" key="2">
    <source>
        <dbReference type="ARBA" id="ARBA00005649"/>
    </source>
</evidence>
<dbReference type="FunFam" id="2.130.10.10:FF:001105">
    <property type="entry name" value="WD40-repeat-containing domain protein"/>
    <property type="match status" value="1"/>
</dbReference>
<dbReference type="InterPro" id="IPR015943">
    <property type="entry name" value="WD40/YVTN_repeat-like_dom_sf"/>
</dbReference>
<feature type="compositionally biased region" description="Acidic residues" evidence="8">
    <location>
        <begin position="155"/>
        <end position="177"/>
    </location>
</feature>
<feature type="domain" description="Sof1-like protein" evidence="9">
    <location>
        <begin position="400"/>
        <end position="486"/>
    </location>
</feature>
<dbReference type="InterPro" id="IPR036322">
    <property type="entry name" value="WD40_repeat_dom_sf"/>
</dbReference>
<dbReference type="FunFam" id="2.130.10.10:FF:001074">
    <property type="entry name" value="Probable SOF1 protein"/>
    <property type="match status" value="1"/>
</dbReference>
<feature type="repeat" description="WD" evidence="7">
    <location>
        <begin position="367"/>
        <end position="398"/>
    </location>
</feature>
<gene>
    <name evidence="10" type="ORF">DASC09_053170</name>
</gene>
<dbReference type="PANTHER" id="PTHR22851:SF0">
    <property type="entry name" value="DDB1- AND CUL4-ASSOCIATED FACTOR 13"/>
    <property type="match status" value="1"/>
</dbReference>
<keyword evidence="4" id="KW-0677">Repeat</keyword>
<keyword evidence="5" id="KW-0539">Nucleus</keyword>
<keyword evidence="3 7" id="KW-0853">WD repeat</keyword>
<comment type="subcellular location">
    <subcellularLocation>
        <location evidence="1">Nucleus</location>
        <location evidence="1">Nucleolus</location>
    </subcellularLocation>
</comment>
<keyword evidence="6" id="KW-0687">Ribonucleoprotein</keyword>
<comment type="similarity">
    <text evidence="2">Belongs to the WD repeat DCAF13/WDSOF1 family.</text>
</comment>
<feature type="region of interest" description="Disordered" evidence="8">
    <location>
        <begin position="147"/>
        <end position="187"/>
    </location>
</feature>
<dbReference type="GO" id="GO:0032040">
    <property type="term" value="C:small-subunit processome"/>
    <property type="evidence" value="ECO:0007669"/>
    <property type="project" value="TreeGrafter"/>
</dbReference>
<accession>A0AAV5QSY8</accession>
<evidence type="ECO:0000256" key="1">
    <source>
        <dbReference type="ARBA" id="ARBA00004604"/>
    </source>
</evidence>
<dbReference type="InterPro" id="IPR001680">
    <property type="entry name" value="WD40_rpt"/>
</dbReference>
<keyword evidence="11" id="KW-1185">Reference proteome</keyword>
<dbReference type="SUPFAM" id="SSF50978">
    <property type="entry name" value="WD40 repeat-like"/>
    <property type="match status" value="1"/>
</dbReference>
<dbReference type="InterPro" id="IPR051733">
    <property type="entry name" value="WD_repeat_DCAF13/WDSOF1"/>
</dbReference>